<sequence length="245" mass="28150">MVKNNNGETCPDEVSKKRPLPEILIPKIVNRICSFKQEIPLKDFSIPISPTFKLELNKFLVDLEKNLESERTKKSIKKTLAANKHISVGKNTLIEHLCGGFLDQPFRIHFHDDVPSPVYRDKPFSLKGNIVDLKNNVVILSEPMIFNALLYKAEHPISQIEVTRYKEKIISGSSVIETSSAIYFRKIAIKEVSSYHPSKMYILVVMPEDNKLVQPFVFPEVVVKTKNLKPCKLRKKFKIQELFKS</sequence>
<dbReference type="Proteomes" id="UP000187209">
    <property type="component" value="Unassembled WGS sequence"/>
</dbReference>
<protein>
    <submittedName>
        <fullName evidence="1">Uncharacterized protein</fullName>
    </submittedName>
</protein>
<comment type="caution">
    <text evidence="1">The sequence shown here is derived from an EMBL/GenBank/DDBJ whole genome shotgun (WGS) entry which is preliminary data.</text>
</comment>
<evidence type="ECO:0000313" key="1">
    <source>
        <dbReference type="EMBL" id="OMJ89118.1"/>
    </source>
</evidence>
<dbReference type="AlphaFoldDB" id="A0A1R2CJD2"/>
<name>A0A1R2CJD2_9CILI</name>
<keyword evidence="2" id="KW-1185">Reference proteome</keyword>
<proteinExistence type="predicted"/>
<gene>
    <name evidence="1" type="ORF">SteCoe_8743</name>
</gene>
<accession>A0A1R2CJD2</accession>
<dbReference type="EMBL" id="MPUH01000133">
    <property type="protein sequence ID" value="OMJ89118.1"/>
    <property type="molecule type" value="Genomic_DNA"/>
</dbReference>
<evidence type="ECO:0000313" key="2">
    <source>
        <dbReference type="Proteomes" id="UP000187209"/>
    </source>
</evidence>
<reference evidence="1 2" key="1">
    <citation type="submission" date="2016-11" db="EMBL/GenBank/DDBJ databases">
        <title>The macronuclear genome of Stentor coeruleus: a giant cell with tiny introns.</title>
        <authorList>
            <person name="Slabodnick M."/>
            <person name="Ruby J.G."/>
            <person name="Reiff S.B."/>
            <person name="Swart E.C."/>
            <person name="Gosai S."/>
            <person name="Prabakaran S."/>
            <person name="Witkowska E."/>
            <person name="Larue G.E."/>
            <person name="Fisher S."/>
            <person name="Freeman R.M."/>
            <person name="Gunawardena J."/>
            <person name="Chu W."/>
            <person name="Stover N.A."/>
            <person name="Gregory B.D."/>
            <person name="Nowacki M."/>
            <person name="Derisi J."/>
            <person name="Roy S.W."/>
            <person name="Marshall W.F."/>
            <person name="Sood P."/>
        </authorList>
    </citation>
    <scope>NUCLEOTIDE SEQUENCE [LARGE SCALE GENOMIC DNA]</scope>
    <source>
        <strain evidence="1">WM001</strain>
    </source>
</reference>
<organism evidence="1 2">
    <name type="scientific">Stentor coeruleus</name>
    <dbReference type="NCBI Taxonomy" id="5963"/>
    <lineage>
        <taxon>Eukaryota</taxon>
        <taxon>Sar</taxon>
        <taxon>Alveolata</taxon>
        <taxon>Ciliophora</taxon>
        <taxon>Postciliodesmatophora</taxon>
        <taxon>Heterotrichea</taxon>
        <taxon>Heterotrichida</taxon>
        <taxon>Stentoridae</taxon>
        <taxon>Stentor</taxon>
    </lineage>
</organism>